<keyword evidence="3" id="KW-1185">Reference proteome</keyword>
<feature type="compositionally biased region" description="Low complexity" evidence="1">
    <location>
        <begin position="66"/>
        <end position="76"/>
    </location>
</feature>
<dbReference type="Proteomes" id="UP000243217">
    <property type="component" value="Unassembled WGS sequence"/>
</dbReference>
<gene>
    <name evidence="2" type="ORF">THRCLA_22777</name>
</gene>
<proteinExistence type="predicted"/>
<feature type="compositionally biased region" description="Polar residues" evidence="1">
    <location>
        <begin position="77"/>
        <end position="99"/>
    </location>
</feature>
<protein>
    <submittedName>
        <fullName evidence="2">Uncharacterized protein</fullName>
    </submittedName>
</protein>
<organism evidence="2 3">
    <name type="scientific">Thraustotheca clavata</name>
    <dbReference type="NCBI Taxonomy" id="74557"/>
    <lineage>
        <taxon>Eukaryota</taxon>
        <taxon>Sar</taxon>
        <taxon>Stramenopiles</taxon>
        <taxon>Oomycota</taxon>
        <taxon>Saprolegniomycetes</taxon>
        <taxon>Saprolegniales</taxon>
        <taxon>Achlyaceae</taxon>
        <taxon>Thraustotheca</taxon>
    </lineage>
</organism>
<evidence type="ECO:0000256" key="1">
    <source>
        <dbReference type="SAM" id="MobiDB-lite"/>
    </source>
</evidence>
<reference evidence="2 3" key="1">
    <citation type="journal article" date="2014" name="Genome Biol. Evol.">
        <title>The secreted proteins of Achlya hypogyna and Thraustotheca clavata identify the ancestral oomycete secretome and reveal gene acquisitions by horizontal gene transfer.</title>
        <authorList>
            <person name="Misner I."/>
            <person name="Blouin N."/>
            <person name="Leonard G."/>
            <person name="Richards T.A."/>
            <person name="Lane C.E."/>
        </authorList>
    </citation>
    <scope>NUCLEOTIDE SEQUENCE [LARGE SCALE GENOMIC DNA]</scope>
    <source>
        <strain evidence="2 3">ATCC 34112</strain>
    </source>
</reference>
<sequence>MASAVSASPFRTNRALMQMDCDKDCSDLGTASAVLCEMGKYGSCAYNKVVDGGSYVVGHVQGWFQSSSDSGSNSGNVTIAINSTESGSNNQTEVGHGNNSTEVPTSVSPTTVAPHHEHHHGLGNHNHTHSPHRE</sequence>
<dbReference type="AlphaFoldDB" id="A0A1V9YT87"/>
<evidence type="ECO:0000313" key="2">
    <source>
        <dbReference type="EMBL" id="OQR88897.1"/>
    </source>
</evidence>
<name>A0A1V9YT87_9STRA</name>
<feature type="compositionally biased region" description="Basic residues" evidence="1">
    <location>
        <begin position="116"/>
        <end position="134"/>
    </location>
</feature>
<evidence type="ECO:0000313" key="3">
    <source>
        <dbReference type="Proteomes" id="UP000243217"/>
    </source>
</evidence>
<comment type="caution">
    <text evidence="2">The sequence shown here is derived from an EMBL/GenBank/DDBJ whole genome shotgun (WGS) entry which is preliminary data.</text>
</comment>
<accession>A0A1V9YT87</accession>
<dbReference type="EMBL" id="JNBS01002956">
    <property type="protein sequence ID" value="OQR88897.1"/>
    <property type="molecule type" value="Genomic_DNA"/>
</dbReference>
<dbReference type="OrthoDB" id="79535at2759"/>
<feature type="compositionally biased region" description="Low complexity" evidence="1">
    <location>
        <begin position="100"/>
        <end position="113"/>
    </location>
</feature>
<feature type="region of interest" description="Disordered" evidence="1">
    <location>
        <begin position="65"/>
        <end position="134"/>
    </location>
</feature>